<dbReference type="EMBL" id="CP059736">
    <property type="protein sequence ID" value="WDE02230.1"/>
    <property type="molecule type" value="Genomic_DNA"/>
</dbReference>
<accession>A0AAE9YW16</accession>
<reference evidence="4 5" key="2">
    <citation type="journal article" date="2022" name="Mar. Drugs">
        <title>Bioassay-Guided Fractionation Leads to the Detection of Cholic Acid Generated by the Rare Thalassomonas sp.</title>
        <authorList>
            <person name="Pheiffer F."/>
            <person name="Schneider Y.K."/>
            <person name="Hansen E.H."/>
            <person name="Andersen J.H."/>
            <person name="Isaksson J."/>
            <person name="Busche T."/>
            <person name="R C."/>
            <person name="Kalinowski J."/>
            <person name="Zyl L.V."/>
            <person name="Trindade M."/>
        </authorList>
    </citation>
    <scope>NUCLEOTIDE SEQUENCE [LARGE SCALE GENOMIC DNA]</scope>
    <source>
        <strain evidence="4 5">A5K-106</strain>
    </source>
</reference>
<evidence type="ECO:0000256" key="2">
    <source>
        <dbReference type="SAM" id="MobiDB-lite"/>
    </source>
</evidence>
<sequence>MNTRYPTLSRKQIHHHNQLLGVNYCWQHQAPDGLLWQMQLKTALPDCQVSHYLTLRVDGSKMLFGFDQALLALCCQGVPAASRLPEELQLAFLNDTLKPILSRLFSPASVSIEKQAYAELEPGATWVDFPLLLSTDAGQGLGVVKLAQTQAQSYLQAWQGAPAKSGLDDLPFWLRVICAQTQLSVTDLTRVEVDDVLFFDQVYQPQTGLKIQIDGAGNSLASYHKKQLKFSQPLEYNMPNDLQAGDNSFTEESSYSDYSLSLTQEEGTAEQESPADHISATEDMMPPEEANQGASPGSDSGVAHSDDNALDHINITLNFELAKAPITLAELKRLGPGYSFDLGLDLKAPVAIMVQGKCLGRCELVEIDQRLGARVIEWQGNGVAK</sequence>
<dbReference type="InterPro" id="IPR013385">
    <property type="entry name" value="T3SS_SpaO/YscQ/SpaO"/>
</dbReference>
<comment type="similarity">
    <text evidence="1">Belongs to the FliN/MopA/SpaO family.</text>
</comment>
<dbReference type="GO" id="GO:0071978">
    <property type="term" value="P:bacterial-type flagellum-dependent swarming motility"/>
    <property type="evidence" value="ECO:0007669"/>
    <property type="project" value="TreeGrafter"/>
</dbReference>
<evidence type="ECO:0000313" key="5">
    <source>
        <dbReference type="Proteomes" id="UP000032568"/>
    </source>
</evidence>
<feature type="region of interest" description="Disordered" evidence="2">
    <location>
        <begin position="237"/>
        <end position="306"/>
    </location>
</feature>
<dbReference type="InterPro" id="IPR036429">
    <property type="entry name" value="SpoA-like_sf"/>
</dbReference>
<gene>
    <name evidence="4" type="primary">sctQ</name>
    <name evidence="4" type="ORF">SG35_031225</name>
</gene>
<feature type="domain" description="Flagellar motor switch protein FliN-like C-terminal" evidence="3">
    <location>
        <begin position="309"/>
        <end position="378"/>
    </location>
</feature>
<dbReference type="PANTHER" id="PTHR30034">
    <property type="entry name" value="FLAGELLAR MOTOR SWITCH PROTEIN FLIM"/>
    <property type="match status" value="1"/>
</dbReference>
<dbReference type="InterPro" id="IPR001543">
    <property type="entry name" value="FliN-like_C"/>
</dbReference>
<dbReference type="AlphaFoldDB" id="A0AAE9YW16"/>
<dbReference type="Pfam" id="PF01052">
    <property type="entry name" value="FliMN_C"/>
    <property type="match status" value="1"/>
</dbReference>
<evidence type="ECO:0000313" key="4">
    <source>
        <dbReference type="EMBL" id="WDE02230.1"/>
    </source>
</evidence>
<dbReference type="RefSeq" id="WP_044831078.1">
    <property type="nucleotide sequence ID" value="NZ_CP059736.1"/>
</dbReference>
<reference evidence="4 5" key="1">
    <citation type="journal article" date="2015" name="Genome Announc.">
        <title>Draft Genome Sequences of Marine Isolates of Thalassomonas viridans and Thalassomonas actiniarum.</title>
        <authorList>
            <person name="Olonade I."/>
            <person name="van Zyl L.J."/>
            <person name="Trindade M."/>
        </authorList>
    </citation>
    <scope>NUCLEOTIDE SEQUENCE [LARGE SCALE GENOMIC DNA]</scope>
    <source>
        <strain evidence="4 5">A5K-106</strain>
    </source>
</reference>
<dbReference type="KEGG" id="tact:SG35_031225"/>
<dbReference type="GO" id="GO:0050918">
    <property type="term" value="P:positive chemotaxis"/>
    <property type="evidence" value="ECO:0007669"/>
    <property type="project" value="TreeGrafter"/>
</dbReference>
<dbReference type="GO" id="GO:0030254">
    <property type="term" value="P:protein secretion by the type III secretion system"/>
    <property type="evidence" value="ECO:0007669"/>
    <property type="project" value="InterPro"/>
</dbReference>
<keyword evidence="5" id="KW-1185">Reference proteome</keyword>
<dbReference type="Proteomes" id="UP000032568">
    <property type="component" value="Chromosome pTact"/>
</dbReference>
<dbReference type="NCBIfam" id="TIGR02551">
    <property type="entry name" value="SpaO_YscQ"/>
    <property type="match status" value="1"/>
</dbReference>
<name>A0AAE9YW16_9GAMM</name>
<feature type="compositionally biased region" description="Low complexity" evidence="2">
    <location>
        <begin position="250"/>
        <end position="263"/>
    </location>
</feature>
<dbReference type="Gene3D" id="2.30.330.10">
    <property type="entry name" value="SpoA-like"/>
    <property type="match status" value="1"/>
</dbReference>
<proteinExistence type="inferred from homology"/>
<dbReference type="SUPFAM" id="SSF101801">
    <property type="entry name" value="Surface presentation of antigens (SPOA)"/>
    <property type="match status" value="1"/>
</dbReference>
<protein>
    <submittedName>
        <fullName evidence="4">Type III secretion system cytoplasmic ring protein SctQ</fullName>
    </submittedName>
</protein>
<evidence type="ECO:0000256" key="1">
    <source>
        <dbReference type="ARBA" id="ARBA00009226"/>
    </source>
</evidence>
<dbReference type="PANTHER" id="PTHR30034:SF6">
    <property type="entry name" value="YOP PROTEINS TRANSLOCATION PROTEIN Q"/>
    <property type="match status" value="1"/>
</dbReference>
<organism evidence="4 5">
    <name type="scientific">Thalassomonas actiniarum</name>
    <dbReference type="NCBI Taxonomy" id="485447"/>
    <lineage>
        <taxon>Bacteria</taxon>
        <taxon>Pseudomonadati</taxon>
        <taxon>Pseudomonadota</taxon>
        <taxon>Gammaproteobacteria</taxon>
        <taxon>Alteromonadales</taxon>
        <taxon>Colwelliaceae</taxon>
        <taxon>Thalassomonas</taxon>
    </lineage>
</organism>
<evidence type="ECO:0000259" key="3">
    <source>
        <dbReference type="Pfam" id="PF01052"/>
    </source>
</evidence>